<dbReference type="Gene3D" id="1.20.58.1220">
    <property type="entry name" value="Exo84p, C-terminal helical domain"/>
    <property type="match status" value="1"/>
</dbReference>
<dbReference type="GO" id="GO:0048471">
    <property type="term" value="C:perinuclear region of cytoplasm"/>
    <property type="evidence" value="ECO:0007669"/>
    <property type="project" value="UniProtKB-SubCell"/>
</dbReference>
<evidence type="ECO:0000256" key="6">
    <source>
        <dbReference type="ARBA" id="ARBA00023242"/>
    </source>
</evidence>
<dbReference type="Pfam" id="PF13934">
    <property type="entry name" value="ELYS"/>
    <property type="match status" value="1"/>
</dbReference>
<dbReference type="InterPro" id="IPR032403">
    <property type="entry name" value="Exo84_C"/>
</dbReference>
<organism evidence="9">
    <name type="scientific">Timema monikensis</name>
    <dbReference type="NCBI Taxonomy" id="170555"/>
    <lineage>
        <taxon>Eukaryota</taxon>
        <taxon>Metazoa</taxon>
        <taxon>Ecdysozoa</taxon>
        <taxon>Arthropoda</taxon>
        <taxon>Hexapoda</taxon>
        <taxon>Insecta</taxon>
        <taxon>Pterygota</taxon>
        <taxon>Neoptera</taxon>
        <taxon>Polyneoptera</taxon>
        <taxon>Phasmatodea</taxon>
        <taxon>Timematodea</taxon>
        <taxon>Timematoidea</taxon>
        <taxon>Timematidae</taxon>
        <taxon>Timema</taxon>
    </lineage>
</organism>
<feature type="region of interest" description="Disordered" evidence="7">
    <location>
        <begin position="3603"/>
        <end position="3622"/>
    </location>
</feature>
<evidence type="ECO:0000313" key="9">
    <source>
        <dbReference type="EMBL" id="CAD7427589.1"/>
    </source>
</evidence>
<accession>A0A7R9E538</accession>
<feature type="compositionally biased region" description="Polar residues" evidence="7">
    <location>
        <begin position="3736"/>
        <end position="3746"/>
    </location>
</feature>
<feature type="compositionally biased region" description="Polar residues" evidence="7">
    <location>
        <begin position="2485"/>
        <end position="2502"/>
    </location>
</feature>
<feature type="compositionally biased region" description="Polar residues" evidence="7">
    <location>
        <begin position="2457"/>
        <end position="2478"/>
    </location>
</feature>
<dbReference type="Pfam" id="PF08700">
    <property type="entry name" value="VPS51_Exo84_N"/>
    <property type="match status" value="1"/>
</dbReference>
<comment type="function">
    <text evidence="1">Component of the exocyst complex involved in the docking of exocytic vesicles with fusion sites on the plasma membrane.</text>
</comment>
<dbReference type="InterPro" id="IPR001849">
    <property type="entry name" value="PH_domain"/>
</dbReference>
<dbReference type="EMBL" id="OB793493">
    <property type="protein sequence ID" value="CAD7427589.1"/>
    <property type="molecule type" value="Genomic_DNA"/>
</dbReference>
<dbReference type="SMART" id="SM00233">
    <property type="entry name" value="PH"/>
    <property type="match status" value="1"/>
</dbReference>
<dbReference type="CDD" id="cd01226">
    <property type="entry name" value="PH_RalBD_exo84"/>
    <property type="match status" value="1"/>
</dbReference>
<feature type="compositionally biased region" description="Basic and acidic residues" evidence="7">
    <location>
        <begin position="3662"/>
        <end position="3672"/>
    </location>
</feature>
<proteinExistence type="predicted"/>
<feature type="compositionally biased region" description="Basic and acidic residues" evidence="7">
    <location>
        <begin position="3768"/>
        <end position="3784"/>
    </location>
</feature>
<protein>
    <recommendedName>
        <fullName evidence="5">Exocyst complex component 8</fullName>
    </recommendedName>
</protein>
<evidence type="ECO:0000256" key="3">
    <source>
        <dbReference type="ARBA" id="ARBA00004556"/>
    </source>
</evidence>
<feature type="compositionally biased region" description="Low complexity" evidence="7">
    <location>
        <begin position="3920"/>
        <end position="3929"/>
    </location>
</feature>
<feature type="compositionally biased region" description="Polar residues" evidence="7">
    <location>
        <begin position="3043"/>
        <end position="3054"/>
    </location>
</feature>
<gene>
    <name evidence="9" type="ORF">TMSB3V08_LOCUS4424</name>
</gene>
<dbReference type="Gene3D" id="2.30.29.30">
    <property type="entry name" value="Pleckstrin-homology domain (PH domain)/Phosphotyrosine-binding domain (PTB)"/>
    <property type="match status" value="1"/>
</dbReference>
<feature type="region of interest" description="Disordered" evidence="7">
    <location>
        <begin position="3043"/>
        <end position="3092"/>
    </location>
</feature>
<feature type="compositionally biased region" description="Polar residues" evidence="7">
    <location>
        <begin position="3612"/>
        <end position="3622"/>
    </location>
</feature>
<dbReference type="Pfam" id="PF16687">
    <property type="entry name" value="ELYS-bb"/>
    <property type="match status" value="2"/>
</dbReference>
<feature type="compositionally biased region" description="Basic residues" evidence="7">
    <location>
        <begin position="3902"/>
        <end position="3919"/>
    </location>
</feature>
<feature type="region of interest" description="Disordered" evidence="7">
    <location>
        <begin position="2457"/>
        <end position="2502"/>
    </location>
</feature>
<feature type="compositionally biased region" description="Polar residues" evidence="7">
    <location>
        <begin position="2322"/>
        <end position="2333"/>
    </location>
</feature>
<feature type="compositionally biased region" description="Polar residues" evidence="7">
    <location>
        <begin position="3837"/>
        <end position="3848"/>
    </location>
</feature>
<dbReference type="InterPro" id="IPR032040">
    <property type="entry name" value="ELYS-bb"/>
</dbReference>
<dbReference type="InterPro" id="IPR052620">
    <property type="entry name" value="ELYS/MEL-28_NucAsmblyFactor"/>
</dbReference>
<dbReference type="InterPro" id="IPR042560">
    <property type="entry name" value="Exo84_C_2"/>
</dbReference>
<feature type="compositionally biased region" description="Basic and acidic residues" evidence="7">
    <location>
        <begin position="2809"/>
        <end position="2819"/>
    </location>
</feature>
<feature type="compositionally biased region" description="Polar residues" evidence="7">
    <location>
        <begin position="3786"/>
        <end position="3800"/>
    </location>
</feature>
<dbReference type="PANTHER" id="PTHR21583:SF8">
    <property type="entry name" value="PROTEIN ELYS"/>
    <property type="match status" value="1"/>
</dbReference>
<feature type="region of interest" description="Disordered" evidence="7">
    <location>
        <begin position="3419"/>
        <end position="3479"/>
    </location>
</feature>
<feature type="region of interest" description="Disordered" evidence="7">
    <location>
        <begin position="3494"/>
        <end position="3527"/>
    </location>
</feature>
<sequence>MSLTLTEQTGKKIGAPDFNPDKYVKELSQRCVGGQELQQQRQKIQALADETNLSLKRNVYQNYMQFIETAKEISHLESEMYQLSHMLAEQRSLLGALSTTSVLGDKGPNCAEEADTGAESTEDEGQEEKETEERRHQLATILEKVEGCVTLLDAPSRTLLHEGDLLELDAVENTALHRVHGYLFSDGFMITCWIPNRRGPVRYKFDMMYELGCLAVVNVRDMGTVKTAFKLLAFPDTRVFQCSNNQSKKEWLDKFDQAKKAQLPEWLLEVPEDLDVCIAQRHFEEAFNLLERAQDYFNKNSDNNKDPVLTDIRRKVDARAKALTEVLMKELEVSPDKSLQGGLRAARRAVRLLNQLGRATQACELFLKLCSSILKAQLKRVKREGATVLYVRQLGGIFFSNLTDMAREFLRAFPSSPSCSSVFVVWSGAELNHFTSHLIKQVFMPQVSISTLAECVTCVRSQCDQLCELGLDLRYQLDGLLRTPLTRALRDSREKLVDAVKLRAAEDKWRPLNLQNKAGLGKFLQEMSDIGIASIHTHVTGACWVGLTGNTVAFSKLYLSLLEDCVRLATPELVYTIDEVLGNVFHAQLRHVEISVRTDNLRGEAKFIMKNAVFLLDTLLTLAEHGYEEKLGHPCSRLAQLHDEYSWLKKDNANKPVTKYSTTDPVHAFFPKRVGRDSRNLGHIVAKTELGCQGLDTSLCDYISCQGLETSLQDYISCQGLETSLRDYISCQGLETSLRDYISCQGLETSLRDYISCQGLETSLQDYISCQGLETSLRDYISCQGLETSLCDYISCQGLETSRHVKVVMNPEENRCRVSREVQFPTSVLKYLHLDKPQEDRVYPVKGGLFNDGKLAWLSYGPRLDVVCMKTGLRRGYWRFGVPLPDCQTVVTCVIELPAGTTSGRVRRLLVGLNSDVEGGRICVFDFVSSKVLRAVAVPAPVSSMCVVDHGYEDTGSRYPLPRLVNSMSGIVSVGLINGHLLLLDLCRMAYEEAAIEFVQPLLSFGKGRFAQSVCRDDHTKRSPDLRNDLVLRNELNCSLLIPVSVNERDPNMMEKKRIMSARTGDHLCVLLNEPCCLEGVSQREARPQDDGMITCVQYVPSIASLLVGFNTGRFQIWSVMHMALEYTSPVLRDSSQAITHLAFQEASDDPKSYCYVWAVCEGDPMDNCTALMYMLEYKSRDLVDGYGFLYMDFMQAYHVFELELSVNESENLNSHCLGCYTLTRKLPSKRDNGGNRDDGEMFACFPIFSNSCDGGPGYVTGETETDLSLCMFSWECEGVVYLTLFDLNMWYKAQMPKSPSCLGPHTLSSFLGVQVLKDVLETCTPNGPMLEVRVVAGSVRRYKGIQALDEHFFPSALTFECVCLMERGGVSLSHTSTQLLLLSQLAKSGAATFLHPNDFFHRCNFAGLRPVLSDVSSMDSVSVSEQRNFLLNLALDKNLLGVLTRCMNEWSDGCYSGQGCSFEMLLDWAWGRTVLVRQQIDELCKPLFDTTGLGLDSNWCRRLRHCGLLFKRLHVVFEAACAAKPPGVCDLTKRTEVLELLTMYVEVIQWFLGVGLLPEHPVDSEHTSCYTVPYPVTTIHAFYQRRREEMKALGLEAPLRSTAVSPGEDMLLIDGLVSHECGDSDRLSALWKVDGGSGLYPPPSVQSLLQTYLQTNTDMTVKHCIVIYVLLDLAFELHKDERYASAVEKFVEFPTTFSMSPSVIKVAQAFWFLDHKEFEDALNLLSQVMVRPEDLRPWQHRAIIRAFLLHGHPEMAMSYITVRSPVVQDSQDVLLHQTVLLSNGLIYDAFRFQRVHRTQENCSELLNLFYSGCILKNKLKTVISLQLSDLEEGHLMKFLDSLDSPRADDVEVFYYLKQERIIEALERNDLIKKRRMAQRGSNPLKRRRHQNYESTTRETWLRAYANTLPTLTREITQHCLDKRDVFVNWQQVERPTTLSVNVRPGGLQPARCKSSLIHSALMKAKETWVKIPETPHTRHSIVQSTPFLCTPHTATLADGSRPEVPDVIPKLLSAPESTQDDDVDDDDMCEVTPFKRARYTEQTLDKIDDPLRLLQSPHIRRSMGTQTSFTTPGRYLTGSSSDAPQSILKVTRPRGMSTTPEVFDTSDDEACPVSSIKHFKFPSQSSNESDLRSEDEVPLSRRIRFSLPEEPTIDSSSPAGSPDTASPGGPTPRRNIHTGQERMQKMEDGTLYASKTTRFTDLERTQPLLSDISEELNSVNNSEEDSSYCRRVSGRLSLLENKQSSPREELGSTNKSEVTGKVTAISPLLRKIPPTLLDIGAELEPTSKLVEDSSLNEKTKDKSHSEITPSTLDKTGEEPSLTDSPTENTSINRRIASRYSLSALSTTSKDISTSGDPNEISRNSSIVKNITRSSTSSLSSTLAYVSTEDSSQGKATSIDRIMTRSSSSIRTSFMSASFVEKEFQALDAKKSNSTKRPTLSGRKSFRKSVLQESASTTVFSSTSPTYDSLTTPESSDNSNKRESQSSYITANSDTSPSVPVLAPSTNIAAEVSSDDSDLDQFNSSFGTHNGGAAIGEVKNVPEANENSVTQSLLTLDDFIEASTKNFASQSVDNNLLNESESAGIRSEGVTESDQGILLDDTSVGVALFSPQMINDVIEDSANSKGTSNPTSRAPDKVELVITELVNVAPLQGFDENLSVLEPLDNRIDVKLSNDVAYPPFPSEELDYLNYYEAENSCDNDNFIDTSSALVDICDSDQGSDGKEKEKRVKNYFNISDDSLNDVESEESPLPSTWLSQEDRKPSQQASLNQSNDSVVILDTDSDIDDWLDRQDLPSFVEVQKGIATKPKSLDSTKVDNKNEGATGTVSSMSQVEQDMSKDIGVNLLQFSQQSDDLVDARETSKAIATVEIHSSDNESLDYGKTLDEVNKASLENSTDKTNMTAEYSEKSDEKGIKEDLNVHAEDIFYDISQTSSNSESKEASTLPNDFSKHAKDRIDRFEKTDDKEKTMSITENVETNMSKVVSRTCYAEEASAQIITKTYEYIQTNCTSQVSDDPAVKVAEEGCKQVPSLIGNTTEESLKTCNENKSSLKQGEGSSLLKTKSRRRSSSTSVDKNGRAKSVMSRRSSSVQPDFVSASEVAGVQMETGDSLHNLPQNDIINVEVITSRDEVESVIPVSSIKPSRPSAEKLLSSSHVNVVNSLSKNVDNSYSSEKVSNRLRSSYSNTTTTQKKLDNSDSVRGDSSASSRYTLASDKKSERKESSSLASDQDCLDLGVSMTDSSFGDISSVLKVELEPTSVEKKQNIFSETKVTTRSSSVSCRKSCDGPPGSVLGTILEAPANGQPAKSGTDLTKSVNAAITQEGKQVDERRGNKQNINSEGETLVFTTTRRRRSLSTSGKESFVGRATSEPFKSQRGSSVDRDLIPVVETKHFKSTSFGNDKGSKPTVTHAAALLKKSEHMIKESKPFSNRSKFVENEDVTSPGKSITKRRRSSSVSSHDNQFLPANLEESPQKKHKTRSVQGDFAPVLKISKATKVTVAQSGKEESTPGTSWRIGTLRSRHSTGETISHARVELENKLVKSKFKQRRRSTSQSEVSEVHTAMTDNSLQRDDKTKRRSSSSDITPFNLSLRRRSCASGFGSLLEPVAEGPEPLEDSSTGPVSAQSRCQAVEMYATARRLTRHQRALMQRSMDLSRPLQAGSIQTGHEDPSSHFDDVTDDDDDDDTSSVKTRSSARRPSLCLSQVSTVKAPSVVNQESTGSTHREVSTARSLRSGKVYATSGSETSSDVSTVRIESAPSRLASSPSSIASERTVEMRRRSLRKAKDSLSAHVTPTKDSGPSESGESTKDSPPKDRKTLHTRKALSMELHTIQEKSREDSLDASNKQTRSQAPQEGLLSPVAGPSTLRSATTKTPLFARRRSKNKSRSQPQLSEETPSTEAGPSRRQTTKKTKTPKHRKSKSRSLRSCASSQESPPASRMGHNQLTVFQLRRYSKRKNTQ</sequence>
<dbReference type="SUPFAM" id="SSF50729">
    <property type="entry name" value="PH domain-like"/>
    <property type="match status" value="1"/>
</dbReference>
<feature type="region of interest" description="Disordered" evidence="7">
    <location>
        <begin position="2740"/>
        <end position="2774"/>
    </location>
</feature>
<feature type="region of interest" description="Disordered" evidence="7">
    <location>
        <begin position="2809"/>
        <end position="2831"/>
    </location>
</feature>
<dbReference type="Pfam" id="PF16528">
    <property type="entry name" value="Exo84_C"/>
    <property type="match status" value="1"/>
</dbReference>
<feature type="compositionally biased region" description="Polar residues" evidence="7">
    <location>
        <begin position="2763"/>
        <end position="2772"/>
    </location>
</feature>
<feature type="region of interest" description="Disordered" evidence="7">
    <location>
        <begin position="104"/>
        <end position="135"/>
    </location>
</feature>
<dbReference type="PANTHER" id="PTHR21583">
    <property type="entry name" value="ELYS PROTEIN"/>
    <property type="match status" value="1"/>
</dbReference>
<dbReference type="InterPro" id="IPR016159">
    <property type="entry name" value="Cullin_repeat-like_dom_sf"/>
</dbReference>
<dbReference type="InterPro" id="IPR025151">
    <property type="entry name" value="ELYS_dom"/>
</dbReference>
<feature type="compositionally biased region" description="Acidic residues" evidence="7">
    <location>
        <begin position="3673"/>
        <end position="3682"/>
    </location>
</feature>
<evidence type="ECO:0000256" key="5">
    <source>
        <dbReference type="ARBA" id="ARBA00017509"/>
    </source>
</evidence>
<feature type="region of interest" description="Disordered" evidence="7">
    <location>
        <begin position="2064"/>
        <end position="2192"/>
    </location>
</feature>
<feature type="compositionally biased region" description="Polar residues" evidence="7">
    <location>
        <begin position="2820"/>
        <end position="2831"/>
    </location>
</feature>
<evidence type="ECO:0000259" key="8">
    <source>
        <dbReference type="SMART" id="SM00233"/>
    </source>
</evidence>
<evidence type="ECO:0000256" key="2">
    <source>
        <dbReference type="ARBA" id="ARBA00004123"/>
    </source>
</evidence>
<feature type="compositionally biased region" description="Basic and acidic residues" evidence="7">
    <location>
        <begin position="3189"/>
        <end position="3198"/>
    </location>
</feature>
<feature type="compositionally biased region" description="Basic and acidic residues" evidence="7">
    <location>
        <begin position="3801"/>
        <end position="3813"/>
    </location>
</feature>
<dbReference type="SUPFAM" id="SSF74788">
    <property type="entry name" value="Cullin repeat-like"/>
    <property type="match status" value="1"/>
</dbReference>
<feature type="compositionally biased region" description="Polar residues" evidence="7">
    <location>
        <begin position="3168"/>
        <end position="3188"/>
    </location>
</feature>
<feature type="region of interest" description="Disordered" evidence="7">
    <location>
        <begin position="2291"/>
        <end position="2335"/>
    </location>
</feature>
<dbReference type="GO" id="GO:0005634">
    <property type="term" value="C:nucleus"/>
    <property type="evidence" value="ECO:0007669"/>
    <property type="project" value="UniProtKB-SubCell"/>
</dbReference>
<dbReference type="InterPro" id="IPR011993">
    <property type="entry name" value="PH-like_dom_sf"/>
</dbReference>
<feature type="compositionally biased region" description="Polar residues" evidence="7">
    <location>
        <begin position="2064"/>
        <end position="2085"/>
    </location>
</feature>
<feature type="region of interest" description="Disordered" evidence="7">
    <location>
        <begin position="3345"/>
        <end position="3377"/>
    </location>
</feature>
<feature type="region of interest" description="Disordered" evidence="7">
    <location>
        <begin position="3539"/>
        <end position="3580"/>
    </location>
</feature>
<feature type="domain" description="PH" evidence="8">
    <location>
        <begin position="159"/>
        <end position="262"/>
    </location>
</feature>
<feature type="compositionally biased region" description="Low complexity" evidence="7">
    <location>
        <begin position="3752"/>
        <end position="3766"/>
    </location>
</feature>
<feature type="compositionally biased region" description="Basic and acidic residues" evidence="7">
    <location>
        <begin position="2291"/>
        <end position="2306"/>
    </location>
</feature>
<evidence type="ECO:0000256" key="1">
    <source>
        <dbReference type="ARBA" id="ARBA00002660"/>
    </source>
</evidence>
<feature type="region of interest" description="Disordered" evidence="7">
    <location>
        <begin position="3164"/>
        <end position="3226"/>
    </location>
</feature>
<feature type="compositionally biased region" description="Basic and acidic residues" evidence="7">
    <location>
        <begin position="3826"/>
        <end position="3835"/>
    </location>
</feature>
<feature type="region of interest" description="Disordered" evidence="7">
    <location>
        <begin position="3649"/>
        <end position="3955"/>
    </location>
</feature>
<comment type="subcellular location">
    <subcellularLocation>
        <location evidence="4">Cell projection</location>
        <location evidence="4">Growth cone</location>
    </subcellularLocation>
    <subcellularLocation>
        <location evidence="3">Cytoplasm</location>
        <location evidence="3">Perinuclear region</location>
    </subcellularLocation>
    <subcellularLocation>
        <location evidence="2">Nucleus</location>
    </subcellularLocation>
</comment>
<feature type="compositionally biased region" description="Basic and acidic residues" evidence="7">
    <location>
        <begin position="2130"/>
        <end position="2140"/>
    </location>
</feature>
<feature type="compositionally biased region" description="Basic and acidic residues" evidence="7">
    <location>
        <begin position="2180"/>
        <end position="2189"/>
    </location>
</feature>
<feature type="compositionally biased region" description="Basic and acidic residues" evidence="7">
    <location>
        <begin position="3211"/>
        <end position="3220"/>
    </location>
</feature>
<evidence type="ECO:0000256" key="4">
    <source>
        <dbReference type="ARBA" id="ARBA00004624"/>
    </source>
</evidence>
<evidence type="ECO:0000256" key="7">
    <source>
        <dbReference type="SAM" id="MobiDB-lite"/>
    </source>
</evidence>
<feature type="compositionally biased region" description="Acidic residues" evidence="7">
    <location>
        <begin position="112"/>
        <end position="130"/>
    </location>
</feature>
<name>A0A7R9E538_9NEOP</name>
<feature type="compositionally biased region" description="Polar residues" evidence="7">
    <location>
        <begin position="3882"/>
        <end position="3896"/>
    </location>
</feature>
<dbReference type="GO" id="GO:0030426">
    <property type="term" value="C:growth cone"/>
    <property type="evidence" value="ECO:0007669"/>
    <property type="project" value="UniProtKB-SubCell"/>
</dbReference>
<feature type="compositionally biased region" description="Polar residues" evidence="7">
    <location>
        <begin position="3697"/>
        <end position="3717"/>
    </location>
</feature>
<keyword evidence="6" id="KW-0539">Nucleus</keyword>
<reference evidence="9" key="1">
    <citation type="submission" date="2020-11" db="EMBL/GenBank/DDBJ databases">
        <authorList>
            <person name="Tran Van P."/>
        </authorList>
    </citation>
    <scope>NUCLEOTIDE SEQUENCE</scope>
</reference>